<reference evidence="2 3" key="1">
    <citation type="submission" date="2024-02" db="EMBL/GenBank/DDBJ databases">
        <title>Deinococcus xinjiangensis NBRC 107630.</title>
        <authorList>
            <person name="Ichikawa N."/>
            <person name="Katano-Makiyama Y."/>
            <person name="Hidaka K."/>
        </authorList>
    </citation>
    <scope>NUCLEOTIDE SEQUENCE [LARGE SCALE GENOMIC DNA]</scope>
    <source>
        <strain evidence="2 3">NBRC 107630</strain>
    </source>
</reference>
<comment type="caution">
    <text evidence="2">The sequence shown here is derived from an EMBL/GenBank/DDBJ whole genome shotgun (WGS) entry which is preliminary data.</text>
</comment>
<name>A0ABP9VAY3_9DEIO</name>
<evidence type="ECO:0000313" key="2">
    <source>
        <dbReference type="EMBL" id="GAA5502423.1"/>
    </source>
</evidence>
<evidence type="ECO:0000313" key="3">
    <source>
        <dbReference type="Proteomes" id="UP001458946"/>
    </source>
</evidence>
<organism evidence="2 3">
    <name type="scientific">Deinococcus xinjiangensis</name>
    <dbReference type="NCBI Taxonomy" id="457454"/>
    <lineage>
        <taxon>Bacteria</taxon>
        <taxon>Thermotogati</taxon>
        <taxon>Deinococcota</taxon>
        <taxon>Deinococci</taxon>
        <taxon>Deinococcales</taxon>
        <taxon>Deinococcaceae</taxon>
        <taxon>Deinococcus</taxon>
    </lineage>
</organism>
<feature type="compositionally biased region" description="Low complexity" evidence="1">
    <location>
        <begin position="102"/>
        <end position="151"/>
    </location>
</feature>
<protein>
    <recommendedName>
        <fullName evidence="4">PASTA domain-containing protein</fullName>
    </recommendedName>
</protein>
<feature type="region of interest" description="Disordered" evidence="1">
    <location>
        <begin position="102"/>
        <end position="160"/>
    </location>
</feature>
<dbReference type="Proteomes" id="UP001458946">
    <property type="component" value="Unassembled WGS sequence"/>
</dbReference>
<evidence type="ECO:0000256" key="1">
    <source>
        <dbReference type="SAM" id="MobiDB-lite"/>
    </source>
</evidence>
<keyword evidence="3" id="KW-1185">Reference proteome</keyword>
<accession>A0ABP9VAY3</accession>
<sequence>MATPAAPSAILSDELPTLAPLQGVEPLKTVQTVLGQAVVYPKSVENVLPRTLEQLKTNGYTVKAQQEGGASLEKDGQALNLSVKEYFGVVVVDLARDLSAAAPAADMAAPAVDTTATPAAPDSAATDSAPTAPAATDNASDTAAPAVETPTEPAPTPPNP</sequence>
<dbReference type="EMBL" id="BAABRN010000023">
    <property type="protein sequence ID" value="GAA5502423.1"/>
    <property type="molecule type" value="Genomic_DNA"/>
</dbReference>
<dbReference type="RefSeq" id="WP_353542388.1">
    <property type="nucleotide sequence ID" value="NZ_BAABRN010000023.1"/>
</dbReference>
<proteinExistence type="predicted"/>
<gene>
    <name evidence="2" type="ORF">Dxin01_02167</name>
</gene>
<evidence type="ECO:0008006" key="4">
    <source>
        <dbReference type="Google" id="ProtNLM"/>
    </source>
</evidence>